<dbReference type="Gramene" id="Mp6g12790.1">
    <property type="protein sequence ID" value="Mp6g12790.1.cds1"/>
    <property type="gene ID" value="Mp6g12790"/>
</dbReference>
<accession>A0A2R6WTH1</accession>
<gene>
    <name evidence="1" type="ORF">MARPO_0059s0069</name>
</gene>
<evidence type="ECO:0000313" key="1">
    <source>
        <dbReference type="EMBL" id="PTQ37142.1"/>
    </source>
</evidence>
<evidence type="ECO:0000313" key="2">
    <source>
        <dbReference type="Proteomes" id="UP000244005"/>
    </source>
</evidence>
<proteinExistence type="predicted"/>
<name>A0A2R6WTH1_MARPO</name>
<keyword evidence="2" id="KW-1185">Reference proteome</keyword>
<dbReference type="AlphaFoldDB" id="A0A2R6WTH1"/>
<dbReference type="Proteomes" id="UP000244005">
    <property type="component" value="Unassembled WGS sequence"/>
</dbReference>
<dbReference type="EMBL" id="KZ772731">
    <property type="protein sequence ID" value="PTQ37142.1"/>
    <property type="molecule type" value="Genomic_DNA"/>
</dbReference>
<reference evidence="2" key="1">
    <citation type="journal article" date="2017" name="Cell">
        <title>Insights into land plant evolution garnered from the Marchantia polymorpha genome.</title>
        <authorList>
            <person name="Bowman J.L."/>
            <person name="Kohchi T."/>
            <person name="Yamato K.T."/>
            <person name="Jenkins J."/>
            <person name="Shu S."/>
            <person name="Ishizaki K."/>
            <person name="Yamaoka S."/>
            <person name="Nishihama R."/>
            <person name="Nakamura Y."/>
            <person name="Berger F."/>
            <person name="Adam C."/>
            <person name="Aki S.S."/>
            <person name="Althoff F."/>
            <person name="Araki T."/>
            <person name="Arteaga-Vazquez M.A."/>
            <person name="Balasubrmanian S."/>
            <person name="Barry K."/>
            <person name="Bauer D."/>
            <person name="Boehm C.R."/>
            <person name="Briginshaw L."/>
            <person name="Caballero-Perez J."/>
            <person name="Catarino B."/>
            <person name="Chen F."/>
            <person name="Chiyoda S."/>
            <person name="Chovatia M."/>
            <person name="Davies K.M."/>
            <person name="Delmans M."/>
            <person name="Demura T."/>
            <person name="Dierschke T."/>
            <person name="Dolan L."/>
            <person name="Dorantes-Acosta A.E."/>
            <person name="Eklund D.M."/>
            <person name="Florent S.N."/>
            <person name="Flores-Sandoval E."/>
            <person name="Fujiyama A."/>
            <person name="Fukuzawa H."/>
            <person name="Galik B."/>
            <person name="Grimanelli D."/>
            <person name="Grimwood J."/>
            <person name="Grossniklaus U."/>
            <person name="Hamada T."/>
            <person name="Haseloff J."/>
            <person name="Hetherington A.J."/>
            <person name="Higo A."/>
            <person name="Hirakawa Y."/>
            <person name="Hundley H.N."/>
            <person name="Ikeda Y."/>
            <person name="Inoue K."/>
            <person name="Inoue S.I."/>
            <person name="Ishida S."/>
            <person name="Jia Q."/>
            <person name="Kakita M."/>
            <person name="Kanazawa T."/>
            <person name="Kawai Y."/>
            <person name="Kawashima T."/>
            <person name="Kennedy M."/>
            <person name="Kinose K."/>
            <person name="Kinoshita T."/>
            <person name="Kohara Y."/>
            <person name="Koide E."/>
            <person name="Komatsu K."/>
            <person name="Kopischke S."/>
            <person name="Kubo M."/>
            <person name="Kyozuka J."/>
            <person name="Lagercrantz U."/>
            <person name="Lin S.S."/>
            <person name="Lindquist E."/>
            <person name="Lipzen A.M."/>
            <person name="Lu C.W."/>
            <person name="De Luna E."/>
            <person name="Martienssen R.A."/>
            <person name="Minamino N."/>
            <person name="Mizutani M."/>
            <person name="Mizutani M."/>
            <person name="Mochizuki N."/>
            <person name="Monte I."/>
            <person name="Mosher R."/>
            <person name="Nagasaki H."/>
            <person name="Nakagami H."/>
            <person name="Naramoto S."/>
            <person name="Nishitani K."/>
            <person name="Ohtani M."/>
            <person name="Okamoto T."/>
            <person name="Okumura M."/>
            <person name="Phillips J."/>
            <person name="Pollak B."/>
            <person name="Reinders A."/>
            <person name="Rovekamp M."/>
            <person name="Sano R."/>
            <person name="Sawa S."/>
            <person name="Schmid M.W."/>
            <person name="Shirakawa M."/>
            <person name="Solano R."/>
            <person name="Spunde A."/>
            <person name="Suetsugu N."/>
            <person name="Sugano S."/>
            <person name="Sugiyama A."/>
            <person name="Sun R."/>
            <person name="Suzuki Y."/>
            <person name="Takenaka M."/>
            <person name="Takezawa D."/>
            <person name="Tomogane H."/>
            <person name="Tsuzuki M."/>
            <person name="Ueda T."/>
            <person name="Umeda M."/>
            <person name="Ward J.M."/>
            <person name="Watanabe Y."/>
            <person name="Yazaki K."/>
            <person name="Yokoyama R."/>
            <person name="Yoshitake Y."/>
            <person name="Yotsui I."/>
            <person name="Zachgo S."/>
            <person name="Schmutz J."/>
        </authorList>
    </citation>
    <scope>NUCLEOTIDE SEQUENCE [LARGE SCALE GENOMIC DNA]</scope>
    <source>
        <strain evidence="2">Tak-1</strain>
    </source>
</reference>
<organism evidence="1 2">
    <name type="scientific">Marchantia polymorpha</name>
    <name type="common">Common liverwort</name>
    <name type="synonym">Marchantia aquatica</name>
    <dbReference type="NCBI Taxonomy" id="3197"/>
    <lineage>
        <taxon>Eukaryota</taxon>
        <taxon>Viridiplantae</taxon>
        <taxon>Streptophyta</taxon>
        <taxon>Embryophyta</taxon>
        <taxon>Marchantiophyta</taxon>
        <taxon>Marchantiopsida</taxon>
        <taxon>Marchantiidae</taxon>
        <taxon>Marchantiales</taxon>
        <taxon>Marchantiaceae</taxon>
        <taxon>Marchantia</taxon>
    </lineage>
</organism>
<protein>
    <submittedName>
        <fullName evidence="1">Uncharacterized protein</fullName>
    </submittedName>
</protein>
<sequence length="85" mass="10443">MITVSTLEVSRESTRYYKRIYHDCTSLSRLFLPPRPRNSSRLSQRTARHTPIYSRLRRYWVKDVESLEDYSRTRQSERFLQMRNL</sequence>